<dbReference type="EMBL" id="JASNQZ010000015">
    <property type="protein sequence ID" value="KAL0945867.1"/>
    <property type="molecule type" value="Genomic_DNA"/>
</dbReference>
<proteinExistence type="predicted"/>
<keyword evidence="2" id="KW-1185">Reference proteome</keyword>
<sequence>MKAERCVAYAIYDIGMNIDVLKFSEPLSSESQFPRVCTSDDNSAALRVADPEPPNFLPEFAKAADPKAPKEPWCGALFLVFLCLRLGGASRRCGAGRTGTLMTGLHGSVAAKKYCESENFFLSCVLNVI</sequence>
<dbReference type="Proteomes" id="UP001556367">
    <property type="component" value="Unassembled WGS sequence"/>
</dbReference>
<organism evidence="1 2">
    <name type="scientific">Hohenbuehelia grisea</name>
    <dbReference type="NCBI Taxonomy" id="104357"/>
    <lineage>
        <taxon>Eukaryota</taxon>
        <taxon>Fungi</taxon>
        <taxon>Dikarya</taxon>
        <taxon>Basidiomycota</taxon>
        <taxon>Agaricomycotina</taxon>
        <taxon>Agaricomycetes</taxon>
        <taxon>Agaricomycetidae</taxon>
        <taxon>Agaricales</taxon>
        <taxon>Pleurotineae</taxon>
        <taxon>Pleurotaceae</taxon>
        <taxon>Hohenbuehelia</taxon>
    </lineage>
</organism>
<protein>
    <submittedName>
        <fullName evidence="1">Uncharacterized protein</fullName>
    </submittedName>
</protein>
<reference evidence="2" key="1">
    <citation type="submission" date="2024-06" db="EMBL/GenBank/DDBJ databases">
        <title>Multi-omics analyses provide insights into the biosynthesis of the anticancer antibiotic pleurotin in Hohenbuehelia grisea.</title>
        <authorList>
            <person name="Weaver J.A."/>
            <person name="Alberti F."/>
        </authorList>
    </citation>
    <scope>NUCLEOTIDE SEQUENCE [LARGE SCALE GENOMIC DNA]</scope>
    <source>
        <strain evidence="2">T-177</strain>
    </source>
</reference>
<gene>
    <name evidence="1" type="ORF">HGRIS_012151</name>
</gene>
<evidence type="ECO:0000313" key="2">
    <source>
        <dbReference type="Proteomes" id="UP001556367"/>
    </source>
</evidence>
<comment type="caution">
    <text evidence="1">The sequence shown here is derived from an EMBL/GenBank/DDBJ whole genome shotgun (WGS) entry which is preliminary data.</text>
</comment>
<accession>A0ABR3IRG4</accession>
<name>A0ABR3IRG4_9AGAR</name>
<evidence type="ECO:0000313" key="1">
    <source>
        <dbReference type="EMBL" id="KAL0945867.1"/>
    </source>
</evidence>